<evidence type="ECO:0000313" key="4">
    <source>
        <dbReference type="Proteomes" id="UP001221757"/>
    </source>
</evidence>
<sequence>MVLFIAVAALSVFALAAASPYPSRDTLQLRFEPSDEDDSASPQFPDEPKSCGVCQQNYDSIKLCLSVVPVMANSSTILANPGSFINVITCACTDPFKSTFPECLDCFQQTNQEALLNMPDPTAVIEGTNQVCALEGALFGVGSSSSITLPGGSTPTPSQGPEATPTSTPTSTGSTPAPTTTTGGAGKNANSYSALSSGLLLGAVLLLVHC</sequence>
<feature type="signal peptide" evidence="2">
    <location>
        <begin position="1"/>
        <end position="18"/>
    </location>
</feature>
<dbReference type="AlphaFoldDB" id="A0AAD7DTF4"/>
<keyword evidence="4" id="KW-1185">Reference proteome</keyword>
<evidence type="ECO:0000256" key="2">
    <source>
        <dbReference type="SAM" id="SignalP"/>
    </source>
</evidence>
<name>A0AAD7DTF4_MYCRO</name>
<feature type="region of interest" description="Disordered" evidence="1">
    <location>
        <begin position="149"/>
        <end position="185"/>
    </location>
</feature>
<evidence type="ECO:0000313" key="3">
    <source>
        <dbReference type="EMBL" id="KAJ7699315.1"/>
    </source>
</evidence>
<comment type="caution">
    <text evidence="3">The sequence shown here is derived from an EMBL/GenBank/DDBJ whole genome shotgun (WGS) entry which is preliminary data.</text>
</comment>
<dbReference type="Proteomes" id="UP001221757">
    <property type="component" value="Unassembled WGS sequence"/>
</dbReference>
<gene>
    <name evidence="3" type="ORF">B0H17DRAFT_1049413</name>
</gene>
<protein>
    <submittedName>
        <fullName evidence="3">Uncharacterized protein</fullName>
    </submittedName>
</protein>
<organism evidence="3 4">
    <name type="scientific">Mycena rosella</name>
    <name type="common">Pink bonnet</name>
    <name type="synonym">Agaricus rosellus</name>
    <dbReference type="NCBI Taxonomy" id="1033263"/>
    <lineage>
        <taxon>Eukaryota</taxon>
        <taxon>Fungi</taxon>
        <taxon>Dikarya</taxon>
        <taxon>Basidiomycota</taxon>
        <taxon>Agaricomycotina</taxon>
        <taxon>Agaricomycetes</taxon>
        <taxon>Agaricomycetidae</taxon>
        <taxon>Agaricales</taxon>
        <taxon>Marasmiineae</taxon>
        <taxon>Mycenaceae</taxon>
        <taxon>Mycena</taxon>
    </lineage>
</organism>
<keyword evidence="2" id="KW-0732">Signal</keyword>
<reference evidence="3" key="1">
    <citation type="submission" date="2023-03" db="EMBL/GenBank/DDBJ databases">
        <title>Massive genome expansion in bonnet fungi (Mycena s.s.) driven by repeated elements and novel gene families across ecological guilds.</title>
        <authorList>
            <consortium name="Lawrence Berkeley National Laboratory"/>
            <person name="Harder C.B."/>
            <person name="Miyauchi S."/>
            <person name="Viragh M."/>
            <person name="Kuo A."/>
            <person name="Thoen E."/>
            <person name="Andreopoulos B."/>
            <person name="Lu D."/>
            <person name="Skrede I."/>
            <person name="Drula E."/>
            <person name="Henrissat B."/>
            <person name="Morin E."/>
            <person name="Kohler A."/>
            <person name="Barry K."/>
            <person name="LaButti K."/>
            <person name="Morin E."/>
            <person name="Salamov A."/>
            <person name="Lipzen A."/>
            <person name="Mereny Z."/>
            <person name="Hegedus B."/>
            <person name="Baldrian P."/>
            <person name="Stursova M."/>
            <person name="Weitz H."/>
            <person name="Taylor A."/>
            <person name="Grigoriev I.V."/>
            <person name="Nagy L.G."/>
            <person name="Martin F."/>
            <person name="Kauserud H."/>
        </authorList>
    </citation>
    <scope>NUCLEOTIDE SEQUENCE</scope>
    <source>
        <strain evidence="3">CBHHK067</strain>
    </source>
</reference>
<feature type="compositionally biased region" description="Low complexity" evidence="1">
    <location>
        <begin position="149"/>
        <end position="182"/>
    </location>
</feature>
<feature type="chain" id="PRO_5042248777" evidence="2">
    <location>
        <begin position="19"/>
        <end position="210"/>
    </location>
</feature>
<evidence type="ECO:0000256" key="1">
    <source>
        <dbReference type="SAM" id="MobiDB-lite"/>
    </source>
</evidence>
<proteinExistence type="predicted"/>
<dbReference type="EMBL" id="JARKIE010000023">
    <property type="protein sequence ID" value="KAJ7699315.1"/>
    <property type="molecule type" value="Genomic_DNA"/>
</dbReference>
<accession>A0AAD7DTF4</accession>